<dbReference type="AlphaFoldDB" id="A0A8R7PA88"/>
<reference evidence="2" key="1">
    <citation type="journal article" date="2013" name="Nature">
        <title>Draft genome of the wheat A-genome progenitor Triticum urartu.</title>
        <authorList>
            <person name="Ling H.Q."/>
            <person name="Zhao S."/>
            <person name="Liu D."/>
            <person name="Wang J."/>
            <person name="Sun H."/>
            <person name="Zhang C."/>
            <person name="Fan H."/>
            <person name="Li D."/>
            <person name="Dong L."/>
            <person name="Tao Y."/>
            <person name="Gao C."/>
            <person name="Wu H."/>
            <person name="Li Y."/>
            <person name="Cui Y."/>
            <person name="Guo X."/>
            <person name="Zheng S."/>
            <person name="Wang B."/>
            <person name="Yu K."/>
            <person name="Liang Q."/>
            <person name="Yang W."/>
            <person name="Lou X."/>
            <person name="Chen J."/>
            <person name="Feng M."/>
            <person name="Jian J."/>
            <person name="Zhang X."/>
            <person name="Luo G."/>
            <person name="Jiang Y."/>
            <person name="Liu J."/>
            <person name="Wang Z."/>
            <person name="Sha Y."/>
            <person name="Zhang B."/>
            <person name="Wu H."/>
            <person name="Tang D."/>
            <person name="Shen Q."/>
            <person name="Xue P."/>
            <person name="Zou S."/>
            <person name="Wang X."/>
            <person name="Liu X."/>
            <person name="Wang F."/>
            <person name="Yang Y."/>
            <person name="An X."/>
            <person name="Dong Z."/>
            <person name="Zhang K."/>
            <person name="Zhang X."/>
            <person name="Luo M.C."/>
            <person name="Dvorak J."/>
            <person name="Tong Y."/>
            <person name="Wang J."/>
            <person name="Yang H."/>
            <person name="Li Z."/>
            <person name="Wang D."/>
            <person name="Zhang A."/>
            <person name="Wang J."/>
        </authorList>
    </citation>
    <scope>NUCLEOTIDE SEQUENCE</scope>
    <source>
        <strain evidence="2">cv. G1812</strain>
    </source>
</reference>
<keyword evidence="2" id="KW-1185">Reference proteome</keyword>
<reference evidence="1" key="3">
    <citation type="submission" date="2022-06" db="UniProtKB">
        <authorList>
            <consortium name="EnsemblPlants"/>
        </authorList>
    </citation>
    <scope>IDENTIFICATION</scope>
</reference>
<protein>
    <submittedName>
        <fullName evidence="1">Uncharacterized protein</fullName>
    </submittedName>
</protein>
<accession>A0A8R7PA88</accession>
<dbReference type="Gramene" id="TuG1812G0200001017.01.T01">
    <property type="protein sequence ID" value="TuG1812G0200001017.01.T01.cds249607"/>
    <property type="gene ID" value="TuG1812G0200001017.01"/>
</dbReference>
<organism evidence="1 2">
    <name type="scientific">Triticum urartu</name>
    <name type="common">Red wild einkorn</name>
    <name type="synonym">Crithodium urartu</name>
    <dbReference type="NCBI Taxonomy" id="4572"/>
    <lineage>
        <taxon>Eukaryota</taxon>
        <taxon>Viridiplantae</taxon>
        <taxon>Streptophyta</taxon>
        <taxon>Embryophyta</taxon>
        <taxon>Tracheophyta</taxon>
        <taxon>Spermatophyta</taxon>
        <taxon>Magnoliopsida</taxon>
        <taxon>Liliopsida</taxon>
        <taxon>Poales</taxon>
        <taxon>Poaceae</taxon>
        <taxon>BOP clade</taxon>
        <taxon>Pooideae</taxon>
        <taxon>Triticodae</taxon>
        <taxon>Triticeae</taxon>
        <taxon>Triticinae</taxon>
        <taxon>Triticum</taxon>
    </lineage>
</organism>
<dbReference type="Proteomes" id="UP000015106">
    <property type="component" value="Chromosome 2"/>
</dbReference>
<evidence type="ECO:0000313" key="1">
    <source>
        <dbReference type="EnsemblPlants" id="TuG1812G0200001017.01.T01.cds249607"/>
    </source>
</evidence>
<name>A0A8R7PA88_TRIUA</name>
<reference evidence="1" key="2">
    <citation type="submission" date="2018-03" db="EMBL/GenBank/DDBJ databases">
        <title>The Triticum urartu genome reveals the dynamic nature of wheat genome evolution.</title>
        <authorList>
            <person name="Ling H."/>
            <person name="Ma B."/>
            <person name="Shi X."/>
            <person name="Liu H."/>
            <person name="Dong L."/>
            <person name="Sun H."/>
            <person name="Cao Y."/>
            <person name="Gao Q."/>
            <person name="Zheng S."/>
            <person name="Li Y."/>
            <person name="Yu Y."/>
            <person name="Du H."/>
            <person name="Qi M."/>
            <person name="Li Y."/>
            <person name="Yu H."/>
            <person name="Cui Y."/>
            <person name="Wang N."/>
            <person name="Chen C."/>
            <person name="Wu H."/>
            <person name="Zhao Y."/>
            <person name="Zhang J."/>
            <person name="Li Y."/>
            <person name="Zhou W."/>
            <person name="Zhang B."/>
            <person name="Hu W."/>
            <person name="Eijk M."/>
            <person name="Tang J."/>
            <person name="Witsenboer H."/>
            <person name="Zhao S."/>
            <person name="Li Z."/>
            <person name="Zhang A."/>
            <person name="Wang D."/>
            <person name="Liang C."/>
        </authorList>
    </citation>
    <scope>NUCLEOTIDE SEQUENCE [LARGE SCALE GENOMIC DNA]</scope>
    <source>
        <strain evidence="1">cv. G1812</strain>
    </source>
</reference>
<sequence length="23" mass="2716">MFAPFLLCNSSCSYIVIYYRIIV</sequence>
<evidence type="ECO:0000313" key="2">
    <source>
        <dbReference type="Proteomes" id="UP000015106"/>
    </source>
</evidence>
<dbReference type="EnsemblPlants" id="TuG1812G0200001017.01.T01">
    <property type="protein sequence ID" value="TuG1812G0200001017.01.T01.cds249607"/>
    <property type="gene ID" value="TuG1812G0200001017.01"/>
</dbReference>
<proteinExistence type="predicted"/>